<keyword evidence="3" id="KW-1185">Reference proteome</keyword>
<feature type="compositionally biased region" description="Low complexity" evidence="1">
    <location>
        <begin position="176"/>
        <end position="186"/>
    </location>
</feature>
<proteinExistence type="predicted"/>
<dbReference type="Proteomes" id="UP000266673">
    <property type="component" value="Unassembled WGS sequence"/>
</dbReference>
<reference evidence="2 3" key="1">
    <citation type="submission" date="2018-06" db="EMBL/GenBank/DDBJ databases">
        <title>Comparative genomics reveals the genomic features of Rhizophagus irregularis, R. cerebriforme, R. diaphanum and Gigaspora rosea, and their symbiotic lifestyle signature.</title>
        <authorList>
            <person name="Morin E."/>
            <person name="San Clemente H."/>
            <person name="Chen E.C.H."/>
            <person name="De La Providencia I."/>
            <person name="Hainaut M."/>
            <person name="Kuo A."/>
            <person name="Kohler A."/>
            <person name="Murat C."/>
            <person name="Tang N."/>
            <person name="Roy S."/>
            <person name="Loubradou J."/>
            <person name="Henrissat B."/>
            <person name="Grigoriev I.V."/>
            <person name="Corradi N."/>
            <person name="Roux C."/>
            <person name="Martin F.M."/>
        </authorList>
    </citation>
    <scope>NUCLEOTIDE SEQUENCE [LARGE SCALE GENOMIC DNA]</scope>
    <source>
        <strain evidence="2 3">DAOM 194757</strain>
    </source>
</reference>
<evidence type="ECO:0000256" key="1">
    <source>
        <dbReference type="SAM" id="MobiDB-lite"/>
    </source>
</evidence>
<evidence type="ECO:0000313" key="2">
    <source>
        <dbReference type="EMBL" id="RIB23400.1"/>
    </source>
</evidence>
<comment type="caution">
    <text evidence="2">The sequence shown here is derived from an EMBL/GenBank/DDBJ whole genome shotgun (WGS) entry which is preliminary data.</text>
</comment>
<dbReference type="EMBL" id="QKWP01000264">
    <property type="protein sequence ID" value="RIB23400.1"/>
    <property type="molecule type" value="Genomic_DNA"/>
</dbReference>
<feature type="region of interest" description="Disordered" evidence="1">
    <location>
        <begin position="163"/>
        <end position="186"/>
    </location>
</feature>
<organism evidence="2 3">
    <name type="scientific">Gigaspora rosea</name>
    <dbReference type="NCBI Taxonomy" id="44941"/>
    <lineage>
        <taxon>Eukaryota</taxon>
        <taxon>Fungi</taxon>
        <taxon>Fungi incertae sedis</taxon>
        <taxon>Mucoromycota</taxon>
        <taxon>Glomeromycotina</taxon>
        <taxon>Glomeromycetes</taxon>
        <taxon>Diversisporales</taxon>
        <taxon>Gigasporaceae</taxon>
        <taxon>Gigaspora</taxon>
    </lineage>
</organism>
<dbReference type="OrthoDB" id="2484816at2759"/>
<dbReference type="AlphaFoldDB" id="A0A397VLP5"/>
<accession>A0A397VLP5</accession>
<gene>
    <name evidence="2" type="ORF">C2G38_2032798</name>
</gene>
<protein>
    <submittedName>
        <fullName evidence="2">Uncharacterized protein</fullName>
    </submittedName>
</protein>
<evidence type="ECO:0000313" key="3">
    <source>
        <dbReference type="Proteomes" id="UP000266673"/>
    </source>
</evidence>
<name>A0A397VLP5_9GLOM</name>
<sequence length="186" mass="21191">MPCHVDIIVRVSQVHQICNKDSKLITYHAVGVYPVGSEDCELDMALFIPIGVEERDANTQSIFETKRSFNDNSFKTVETKNSDSCKEKGNSVSDLNYKDFYSSKRVRIVDEKDDYFEYCDEGTSEHNKDSTVEGDKHKKNIACDSKSSKYSFEELSKGKEKVIQPVVHNTRKQSKSSKVVKSNKNE</sequence>